<gene>
    <name evidence="2" type="primary">LOC109475601</name>
</gene>
<dbReference type="GeneID" id="109475601"/>
<name>A0A6P4ZLE4_BRABE</name>
<evidence type="ECO:0000313" key="2">
    <source>
        <dbReference type="RefSeq" id="XP_019631867.1"/>
    </source>
</evidence>
<reference evidence="2" key="1">
    <citation type="submission" date="2025-08" db="UniProtKB">
        <authorList>
            <consortium name="RefSeq"/>
        </authorList>
    </citation>
    <scope>IDENTIFICATION</scope>
    <source>
        <tissue evidence="2">Gonad</tissue>
    </source>
</reference>
<proteinExistence type="predicted"/>
<dbReference type="RefSeq" id="XP_019631867.1">
    <property type="nucleotide sequence ID" value="XM_019776308.1"/>
</dbReference>
<organism evidence="1 2">
    <name type="scientific">Branchiostoma belcheri</name>
    <name type="common">Amphioxus</name>
    <dbReference type="NCBI Taxonomy" id="7741"/>
    <lineage>
        <taxon>Eukaryota</taxon>
        <taxon>Metazoa</taxon>
        <taxon>Chordata</taxon>
        <taxon>Cephalochordata</taxon>
        <taxon>Leptocardii</taxon>
        <taxon>Amphioxiformes</taxon>
        <taxon>Branchiostomatidae</taxon>
        <taxon>Branchiostoma</taxon>
    </lineage>
</organism>
<accession>A0A6P4ZLE4</accession>
<dbReference type="AlphaFoldDB" id="A0A6P4ZLE4"/>
<protein>
    <submittedName>
        <fullName evidence="2">Uncharacterized protein LOC109475601 isoform X2</fullName>
    </submittedName>
</protein>
<dbReference type="Proteomes" id="UP000515135">
    <property type="component" value="Unplaced"/>
</dbReference>
<sequence length="92" mass="10857">MWISPMEQDTHLFYANEEVGTHKNLGFRDRFVSAPYDFNKETSLSSLVRHCPVKRAWYSDRDLTSRLRGHTTPQLVTESLTSRRKSSDQEYF</sequence>
<evidence type="ECO:0000313" key="1">
    <source>
        <dbReference type="Proteomes" id="UP000515135"/>
    </source>
</evidence>
<keyword evidence="1" id="KW-1185">Reference proteome</keyword>
<dbReference type="OrthoDB" id="676979at2759"/>